<keyword evidence="1" id="KW-0472">Membrane</keyword>
<accession>A0A1E3V5U5</accession>
<protein>
    <recommendedName>
        <fullName evidence="4">Transmembrane protein</fullName>
    </recommendedName>
</protein>
<evidence type="ECO:0008006" key="4">
    <source>
        <dbReference type="Google" id="ProtNLM"/>
    </source>
</evidence>
<feature type="transmembrane region" description="Helical" evidence="1">
    <location>
        <begin position="71"/>
        <end position="103"/>
    </location>
</feature>
<evidence type="ECO:0000256" key="1">
    <source>
        <dbReference type="SAM" id="Phobius"/>
    </source>
</evidence>
<evidence type="ECO:0000313" key="3">
    <source>
        <dbReference type="Proteomes" id="UP000094342"/>
    </source>
</evidence>
<reference evidence="3" key="1">
    <citation type="submission" date="2016-05" db="EMBL/GenBank/DDBJ databases">
        <authorList>
            <person name="Li Y."/>
        </authorList>
    </citation>
    <scope>NUCLEOTIDE SEQUENCE [LARGE SCALE GENOMIC DNA]</scope>
    <source>
        <strain evidence="3">YIC4027</strain>
    </source>
</reference>
<name>A0A1E3V5U5_9HYPH</name>
<sequence length="126" mass="14194">MTDPGSRTPLSRDTDRWLEPGKVNIQIVYVLYLLGFAIGITPLIGLVIAYLNRDKAEIWARSHYDWAIRTFWIALLFVLISAVLSVVLIGVLGFVATAVWVVVRCVVGLQKAAREEPITNPESWWI</sequence>
<feature type="transmembrane region" description="Helical" evidence="1">
    <location>
        <begin position="27"/>
        <end position="51"/>
    </location>
</feature>
<proteinExistence type="predicted"/>
<dbReference type="Proteomes" id="UP000094342">
    <property type="component" value="Unassembled WGS sequence"/>
</dbReference>
<organism evidence="2 3">
    <name type="scientific">Sinorhizobium alkalisoli</name>
    <dbReference type="NCBI Taxonomy" id="1752398"/>
    <lineage>
        <taxon>Bacteria</taxon>
        <taxon>Pseudomonadati</taxon>
        <taxon>Pseudomonadota</taxon>
        <taxon>Alphaproteobacteria</taxon>
        <taxon>Hyphomicrobiales</taxon>
        <taxon>Rhizobiaceae</taxon>
        <taxon>Sinorhizobium/Ensifer group</taxon>
        <taxon>Sinorhizobium</taxon>
    </lineage>
</organism>
<dbReference type="RefSeq" id="WP_069460299.1">
    <property type="nucleotide sequence ID" value="NZ_LYBW01000062.1"/>
</dbReference>
<comment type="caution">
    <text evidence="2">The sequence shown here is derived from an EMBL/GenBank/DDBJ whole genome shotgun (WGS) entry which is preliminary data.</text>
</comment>
<dbReference type="OrthoDB" id="5405464at2"/>
<dbReference type="AlphaFoldDB" id="A0A1E3V5U5"/>
<keyword evidence="3" id="KW-1185">Reference proteome</keyword>
<keyword evidence="1" id="KW-0812">Transmembrane</keyword>
<keyword evidence="1" id="KW-1133">Transmembrane helix</keyword>
<dbReference type="EMBL" id="LYBW01000062">
    <property type="protein sequence ID" value="ODR88899.1"/>
    <property type="molecule type" value="Genomic_DNA"/>
</dbReference>
<gene>
    <name evidence="2" type="ORF">A8M32_20645</name>
</gene>
<dbReference type="STRING" id="1752398.A8M32_20645"/>
<evidence type="ECO:0000313" key="2">
    <source>
        <dbReference type="EMBL" id="ODR88899.1"/>
    </source>
</evidence>